<dbReference type="InterPro" id="IPR036910">
    <property type="entry name" value="HMG_box_dom_sf"/>
</dbReference>
<sequence length="105" mass="12623">MVKTENLCMNDFDEGPIPRRSLSKGKKESKTRVRVFRNPFLNFISDFRKSNTSLKSREVISRAAEQWRKMNPDEKSPYCELARSAPKSRKRKAGRRRRRRRRRHD</sequence>
<dbReference type="eggNOG" id="ENOG502TAES">
    <property type="taxonomic scope" value="Eukaryota"/>
</dbReference>
<dbReference type="GO" id="GO:0035092">
    <property type="term" value="P:sperm DNA condensation"/>
    <property type="evidence" value="ECO:0007669"/>
    <property type="project" value="InterPro"/>
</dbReference>
<dbReference type="InterPro" id="IPR024460">
    <property type="entry name" value="Protamine-like"/>
</dbReference>
<dbReference type="OMA" id="MANGCPR"/>
<protein>
    <recommendedName>
        <fullName evidence="4">HMG box domain-containing protein</fullName>
    </recommendedName>
</protein>
<feature type="region of interest" description="Disordered" evidence="1">
    <location>
        <begin position="1"/>
        <end position="30"/>
    </location>
</feature>
<proteinExistence type="predicted"/>
<dbReference type="Proteomes" id="UP000007266">
    <property type="component" value="Linkage group 4"/>
</dbReference>
<dbReference type="HOGENOM" id="CLU_178778_0_0_1"/>
<feature type="region of interest" description="Disordered" evidence="1">
    <location>
        <begin position="66"/>
        <end position="105"/>
    </location>
</feature>
<feature type="compositionally biased region" description="Basic and acidic residues" evidence="1">
    <location>
        <begin position="66"/>
        <end position="77"/>
    </location>
</feature>
<evidence type="ECO:0000313" key="2">
    <source>
        <dbReference type="EMBL" id="EFA02172.1"/>
    </source>
</evidence>
<evidence type="ECO:0008006" key="4">
    <source>
        <dbReference type="Google" id="ProtNLM"/>
    </source>
</evidence>
<evidence type="ECO:0000313" key="3">
    <source>
        <dbReference type="Proteomes" id="UP000007266"/>
    </source>
</evidence>
<dbReference type="GO" id="GO:0005634">
    <property type="term" value="C:nucleus"/>
    <property type="evidence" value="ECO:0007669"/>
    <property type="project" value="UniProtKB-ARBA"/>
</dbReference>
<dbReference type="EMBL" id="KQ971338">
    <property type="protein sequence ID" value="EFA02172.1"/>
    <property type="molecule type" value="Genomic_DNA"/>
</dbReference>
<reference evidence="2 3" key="1">
    <citation type="journal article" date="2008" name="Nature">
        <title>The genome of the model beetle and pest Tribolium castaneum.</title>
        <authorList>
            <consortium name="Tribolium Genome Sequencing Consortium"/>
            <person name="Richards S."/>
            <person name="Gibbs R.A."/>
            <person name="Weinstock G.M."/>
            <person name="Brown S.J."/>
            <person name="Denell R."/>
            <person name="Beeman R.W."/>
            <person name="Gibbs R."/>
            <person name="Beeman R.W."/>
            <person name="Brown S.J."/>
            <person name="Bucher G."/>
            <person name="Friedrich M."/>
            <person name="Grimmelikhuijzen C.J."/>
            <person name="Klingler M."/>
            <person name="Lorenzen M."/>
            <person name="Richards S."/>
            <person name="Roth S."/>
            <person name="Schroder R."/>
            <person name="Tautz D."/>
            <person name="Zdobnov E.M."/>
            <person name="Muzny D."/>
            <person name="Gibbs R.A."/>
            <person name="Weinstock G.M."/>
            <person name="Attaway T."/>
            <person name="Bell S."/>
            <person name="Buhay C.J."/>
            <person name="Chandrabose M.N."/>
            <person name="Chavez D."/>
            <person name="Clerk-Blankenburg K.P."/>
            <person name="Cree A."/>
            <person name="Dao M."/>
            <person name="Davis C."/>
            <person name="Chacko J."/>
            <person name="Dinh H."/>
            <person name="Dugan-Rocha S."/>
            <person name="Fowler G."/>
            <person name="Garner T.T."/>
            <person name="Garnes J."/>
            <person name="Gnirke A."/>
            <person name="Hawes A."/>
            <person name="Hernandez J."/>
            <person name="Hines S."/>
            <person name="Holder M."/>
            <person name="Hume J."/>
            <person name="Jhangiani S.N."/>
            <person name="Joshi V."/>
            <person name="Khan Z.M."/>
            <person name="Jackson L."/>
            <person name="Kovar C."/>
            <person name="Kowis A."/>
            <person name="Lee S."/>
            <person name="Lewis L.R."/>
            <person name="Margolis J."/>
            <person name="Morgan M."/>
            <person name="Nazareth L.V."/>
            <person name="Nguyen N."/>
            <person name="Okwuonu G."/>
            <person name="Parker D."/>
            <person name="Richards S."/>
            <person name="Ruiz S.J."/>
            <person name="Santibanez J."/>
            <person name="Savard J."/>
            <person name="Scherer S.E."/>
            <person name="Schneider B."/>
            <person name="Sodergren E."/>
            <person name="Tautz D."/>
            <person name="Vattahil S."/>
            <person name="Villasana D."/>
            <person name="White C.S."/>
            <person name="Wright R."/>
            <person name="Park Y."/>
            <person name="Beeman R.W."/>
            <person name="Lord J."/>
            <person name="Oppert B."/>
            <person name="Lorenzen M."/>
            <person name="Brown S."/>
            <person name="Wang L."/>
            <person name="Savard J."/>
            <person name="Tautz D."/>
            <person name="Richards S."/>
            <person name="Weinstock G."/>
            <person name="Gibbs R.A."/>
            <person name="Liu Y."/>
            <person name="Worley K."/>
            <person name="Weinstock G."/>
            <person name="Elsik C.G."/>
            <person name="Reese J.T."/>
            <person name="Elhaik E."/>
            <person name="Landan G."/>
            <person name="Graur D."/>
            <person name="Arensburger P."/>
            <person name="Atkinson P."/>
            <person name="Beeman R.W."/>
            <person name="Beidler J."/>
            <person name="Brown S.J."/>
            <person name="Demuth J.P."/>
            <person name="Drury D.W."/>
            <person name="Du Y.Z."/>
            <person name="Fujiwara H."/>
            <person name="Lorenzen M."/>
            <person name="Maselli V."/>
            <person name="Osanai M."/>
            <person name="Park Y."/>
            <person name="Robertson H.M."/>
            <person name="Tu Z."/>
            <person name="Wang J.J."/>
            <person name="Wang S."/>
            <person name="Richards S."/>
            <person name="Song H."/>
            <person name="Zhang L."/>
            <person name="Sodergren E."/>
            <person name="Werner D."/>
            <person name="Stanke M."/>
            <person name="Morgenstern B."/>
            <person name="Solovyev V."/>
            <person name="Kosarev P."/>
            <person name="Brown G."/>
            <person name="Chen H.C."/>
            <person name="Ermolaeva O."/>
            <person name="Hlavina W."/>
            <person name="Kapustin Y."/>
            <person name="Kiryutin B."/>
            <person name="Kitts P."/>
            <person name="Maglott D."/>
            <person name="Pruitt K."/>
            <person name="Sapojnikov V."/>
            <person name="Souvorov A."/>
            <person name="Mackey A.J."/>
            <person name="Waterhouse R.M."/>
            <person name="Wyder S."/>
            <person name="Zdobnov E.M."/>
            <person name="Zdobnov E.M."/>
            <person name="Wyder S."/>
            <person name="Kriventseva E.V."/>
            <person name="Kadowaki T."/>
            <person name="Bork P."/>
            <person name="Aranda M."/>
            <person name="Bao R."/>
            <person name="Beermann A."/>
            <person name="Berns N."/>
            <person name="Bolognesi R."/>
            <person name="Bonneton F."/>
            <person name="Bopp D."/>
            <person name="Brown S.J."/>
            <person name="Bucher G."/>
            <person name="Butts T."/>
            <person name="Chaumot A."/>
            <person name="Denell R.E."/>
            <person name="Ferrier D.E."/>
            <person name="Friedrich M."/>
            <person name="Gordon C.M."/>
            <person name="Jindra M."/>
            <person name="Klingler M."/>
            <person name="Lan Q."/>
            <person name="Lattorff H.M."/>
            <person name="Laudet V."/>
            <person name="von Levetsow C."/>
            <person name="Liu Z."/>
            <person name="Lutz R."/>
            <person name="Lynch J.A."/>
            <person name="da Fonseca R.N."/>
            <person name="Posnien N."/>
            <person name="Reuter R."/>
            <person name="Roth S."/>
            <person name="Savard J."/>
            <person name="Schinko J.B."/>
            <person name="Schmitt C."/>
            <person name="Schoppmeier M."/>
            <person name="Schroder R."/>
            <person name="Shippy T.D."/>
            <person name="Simonnet F."/>
            <person name="Marques-Souza H."/>
            <person name="Tautz D."/>
            <person name="Tomoyasu Y."/>
            <person name="Trauner J."/>
            <person name="Van der Zee M."/>
            <person name="Vervoort M."/>
            <person name="Wittkopp N."/>
            <person name="Wimmer E.A."/>
            <person name="Yang X."/>
            <person name="Jones A.K."/>
            <person name="Sattelle D.B."/>
            <person name="Ebert P.R."/>
            <person name="Nelson D."/>
            <person name="Scott J.G."/>
            <person name="Beeman R.W."/>
            <person name="Muthukrishnan S."/>
            <person name="Kramer K.J."/>
            <person name="Arakane Y."/>
            <person name="Beeman R.W."/>
            <person name="Zhu Q."/>
            <person name="Hogenkamp D."/>
            <person name="Dixit R."/>
            <person name="Oppert B."/>
            <person name="Jiang H."/>
            <person name="Zou Z."/>
            <person name="Marshall J."/>
            <person name="Elpidina E."/>
            <person name="Vinokurov K."/>
            <person name="Oppert C."/>
            <person name="Zou Z."/>
            <person name="Evans J."/>
            <person name="Lu Z."/>
            <person name="Zhao P."/>
            <person name="Sumathipala N."/>
            <person name="Altincicek B."/>
            <person name="Vilcinskas A."/>
            <person name="Williams M."/>
            <person name="Hultmark D."/>
            <person name="Hetru C."/>
            <person name="Jiang H."/>
            <person name="Grimmelikhuijzen C.J."/>
            <person name="Hauser F."/>
            <person name="Cazzamali G."/>
            <person name="Williamson M."/>
            <person name="Park Y."/>
            <person name="Li B."/>
            <person name="Tanaka Y."/>
            <person name="Predel R."/>
            <person name="Neupert S."/>
            <person name="Schachtner J."/>
            <person name="Verleyen P."/>
            <person name="Raible F."/>
            <person name="Bork P."/>
            <person name="Friedrich M."/>
            <person name="Walden K.K."/>
            <person name="Robertson H.M."/>
            <person name="Angeli S."/>
            <person name="Foret S."/>
            <person name="Bucher G."/>
            <person name="Schuetz S."/>
            <person name="Maleszka R."/>
            <person name="Wimmer E.A."/>
            <person name="Beeman R.W."/>
            <person name="Lorenzen M."/>
            <person name="Tomoyasu Y."/>
            <person name="Miller S.C."/>
            <person name="Grossmann D."/>
            <person name="Bucher G."/>
        </authorList>
    </citation>
    <scope>NUCLEOTIDE SEQUENCE [LARGE SCALE GENOMIC DNA]</scope>
    <source>
        <strain evidence="2 3">Georgia GA2</strain>
    </source>
</reference>
<reference evidence="2 3" key="2">
    <citation type="journal article" date="2010" name="Nucleic Acids Res.">
        <title>BeetleBase in 2010: revisions to provide comprehensive genomic information for Tribolium castaneum.</title>
        <authorList>
            <person name="Kim H.S."/>
            <person name="Murphy T."/>
            <person name="Xia J."/>
            <person name="Caragea D."/>
            <person name="Park Y."/>
            <person name="Beeman R.W."/>
            <person name="Lorenzen M.D."/>
            <person name="Butcher S."/>
            <person name="Manak J.R."/>
            <person name="Brown S.J."/>
        </authorList>
    </citation>
    <scope>GENOME REANNOTATION</scope>
    <source>
        <strain evidence="2 3">Georgia GA2</strain>
    </source>
</reference>
<feature type="compositionally biased region" description="Basic residues" evidence="1">
    <location>
        <begin position="86"/>
        <end position="105"/>
    </location>
</feature>
<dbReference type="CDD" id="cd00084">
    <property type="entry name" value="HMG-box_SF"/>
    <property type="match status" value="1"/>
</dbReference>
<dbReference type="InParanoid" id="D2A2C5"/>
<dbReference type="SUPFAM" id="SSF47095">
    <property type="entry name" value="HMG-box"/>
    <property type="match status" value="1"/>
</dbReference>
<dbReference type="AlphaFoldDB" id="D2A2C5"/>
<accession>D2A2C5</accession>
<keyword evidence="3" id="KW-1185">Reference proteome</keyword>
<dbReference type="PhylomeDB" id="D2A2C5"/>
<evidence type="ECO:0000256" key="1">
    <source>
        <dbReference type="SAM" id="MobiDB-lite"/>
    </source>
</evidence>
<organism evidence="2 3">
    <name type="scientific">Tribolium castaneum</name>
    <name type="common">Red flour beetle</name>
    <dbReference type="NCBI Taxonomy" id="7070"/>
    <lineage>
        <taxon>Eukaryota</taxon>
        <taxon>Metazoa</taxon>
        <taxon>Ecdysozoa</taxon>
        <taxon>Arthropoda</taxon>
        <taxon>Hexapoda</taxon>
        <taxon>Insecta</taxon>
        <taxon>Pterygota</taxon>
        <taxon>Neoptera</taxon>
        <taxon>Endopterygota</taxon>
        <taxon>Coleoptera</taxon>
        <taxon>Polyphaga</taxon>
        <taxon>Cucujiformia</taxon>
        <taxon>Tenebrionidae</taxon>
        <taxon>Tenebrionidae incertae sedis</taxon>
        <taxon>Tribolium</taxon>
    </lineage>
</organism>
<name>D2A2C5_TRICA</name>
<dbReference type="STRING" id="7070.D2A2C5"/>
<dbReference type="Gene3D" id="1.10.30.10">
    <property type="entry name" value="High mobility group box domain"/>
    <property type="match status" value="1"/>
</dbReference>
<dbReference type="Pfam" id="PF06382">
    <property type="entry name" value="Protamine_like"/>
    <property type="match status" value="1"/>
</dbReference>
<gene>
    <name evidence="2" type="primary">AUGUSTUS-3.0.2_07828</name>
    <name evidence="2" type="ORF">TcasGA2_TC007828</name>
</gene>